<evidence type="ECO:0000256" key="2">
    <source>
        <dbReference type="ARBA" id="ARBA00008107"/>
    </source>
</evidence>
<dbReference type="InterPro" id="IPR028366">
    <property type="entry name" value="PhoU"/>
</dbReference>
<evidence type="ECO:0000256" key="1">
    <source>
        <dbReference type="ARBA" id="ARBA00004496"/>
    </source>
</evidence>
<keyword evidence="4 7" id="KW-0813">Transport</keyword>
<dbReference type="Gene3D" id="1.20.58.220">
    <property type="entry name" value="Phosphate transport system protein phou homolog 2, domain 2"/>
    <property type="match status" value="1"/>
</dbReference>
<keyword evidence="5 7" id="KW-0963">Cytoplasm</keyword>
<dbReference type="GO" id="GO:0005737">
    <property type="term" value="C:cytoplasm"/>
    <property type="evidence" value="ECO:0007669"/>
    <property type="project" value="UniProtKB-SubCell"/>
</dbReference>
<dbReference type="PANTHER" id="PTHR42930:SF3">
    <property type="entry name" value="PHOSPHATE-SPECIFIC TRANSPORT SYSTEM ACCESSORY PROTEIN PHOU"/>
    <property type="match status" value="1"/>
</dbReference>
<dbReference type="PANTHER" id="PTHR42930">
    <property type="entry name" value="PHOSPHATE-SPECIFIC TRANSPORT SYSTEM ACCESSORY PROTEIN PHOU"/>
    <property type="match status" value="1"/>
</dbReference>
<comment type="subcellular location">
    <subcellularLocation>
        <location evidence="1 7">Cytoplasm</location>
    </subcellularLocation>
</comment>
<keyword evidence="6 7" id="KW-0592">Phosphate transport</keyword>
<dbReference type="RefSeq" id="WP_202766179.1">
    <property type="nucleotide sequence ID" value="NZ_JAESWA010000017.1"/>
</dbReference>
<evidence type="ECO:0000256" key="5">
    <source>
        <dbReference type="ARBA" id="ARBA00022490"/>
    </source>
</evidence>
<dbReference type="AlphaFoldDB" id="A0A937K449"/>
<evidence type="ECO:0000256" key="7">
    <source>
        <dbReference type="PIRNR" id="PIRNR003107"/>
    </source>
</evidence>
<name>A0A937K449_9CLOT</name>
<evidence type="ECO:0000256" key="3">
    <source>
        <dbReference type="ARBA" id="ARBA00011738"/>
    </source>
</evidence>
<dbReference type="InterPro" id="IPR038078">
    <property type="entry name" value="PhoU-like_sf"/>
</dbReference>
<accession>A0A937K449</accession>
<comment type="function">
    <text evidence="7">Plays a role in the regulation of phosphate uptake.</text>
</comment>
<comment type="subunit">
    <text evidence="3 7">Homodimer.</text>
</comment>
<proteinExistence type="inferred from homology"/>
<dbReference type="SUPFAM" id="SSF109755">
    <property type="entry name" value="PhoU-like"/>
    <property type="match status" value="1"/>
</dbReference>
<dbReference type="NCBIfam" id="TIGR02135">
    <property type="entry name" value="phoU_full"/>
    <property type="match status" value="1"/>
</dbReference>
<evidence type="ECO:0000313" key="10">
    <source>
        <dbReference type="Proteomes" id="UP000623681"/>
    </source>
</evidence>
<dbReference type="PIRSF" id="PIRSF003107">
    <property type="entry name" value="PhoU"/>
    <property type="match status" value="1"/>
</dbReference>
<sequence length="218" mass="24886">MTRTSSDLKLKKIHEDIIKMGSIVEKQIFLSIEALKSKDVDLANETIKKDDLVDNLQKQIEEDCIKFIAAEQPLAVDLRDIFTAAKIVTDLERMADHAVDICKIVKRTKDQKHVKELKDIGEIAAKVQNMIKLSIDAYIALDEKKALSICKMDDEIDALYKKVFEELLGIMSNQSEHIGQSAQLLFVCKYLERIADHVTNVCEWTIYLKTGKYVDLNE</sequence>
<feature type="domain" description="PhoU" evidence="8">
    <location>
        <begin position="121"/>
        <end position="205"/>
    </location>
</feature>
<dbReference type="Proteomes" id="UP000623681">
    <property type="component" value="Unassembled WGS sequence"/>
</dbReference>
<reference evidence="9" key="1">
    <citation type="submission" date="2021-01" db="EMBL/GenBank/DDBJ databases">
        <title>Genome public.</title>
        <authorList>
            <person name="Liu C."/>
            <person name="Sun Q."/>
        </authorList>
    </citation>
    <scope>NUCLEOTIDE SEQUENCE</scope>
    <source>
        <strain evidence="9">YIM B02565</strain>
    </source>
</reference>
<gene>
    <name evidence="9" type="primary">phoU</name>
    <name evidence="9" type="ORF">JK634_03185</name>
</gene>
<feature type="domain" description="PhoU" evidence="8">
    <location>
        <begin position="17"/>
        <end position="105"/>
    </location>
</feature>
<evidence type="ECO:0000259" key="8">
    <source>
        <dbReference type="Pfam" id="PF01895"/>
    </source>
</evidence>
<organism evidence="9 10">
    <name type="scientific">Clostridium paridis</name>
    <dbReference type="NCBI Taxonomy" id="2803863"/>
    <lineage>
        <taxon>Bacteria</taxon>
        <taxon>Bacillati</taxon>
        <taxon>Bacillota</taxon>
        <taxon>Clostridia</taxon>
        <taxon>Eubacteriales</taxon>
        <taxon>Clostridiaceae</taxon>
        <taxon>Clostridium</taxon>
    </lineage>
</organism>
<evidence type="ECO:0000313" key="9">
    <source>
        <dbReference type="EMBL" id="MBL4930795.1"/>
    </source>
</evidence>
<dbReference type="GO" id="GO:0045936">
    <property type="term" value="P:negative regulation of phosphate metabolic process"/>
    <property type="evidence" value="ECO:0007669"/>
    <property type="project" value="InterPro"/>
</dbReference>
<comment type="similarity">
    <text evidence="2 7">Belongs to the PhoU family.</text>
</comment>
<dbReference type="InterPro" id="IPR026022">
    <property type="entry name" value="PhoU_dom"/>
</dbReference>
<keyword evidence="10" id="KW-1185">Reference proteome</keyword>
<dbReference type="EMBL" id="JAESWA010000017">
    <property type="protein sequence ID" value="MBL4930795.1"/>
    <property type="molecule type" value="Genomic_DNA"/>
</dbReference>
<dbReference type="GO" id="GO:0030643">
    <property type="term" value="P:intracellular phosphate ion homeostasis"/>
    <property type="evidence" value="ECO:0007669"/>
    <property type="project" value="InterPro"/>
</dbReference>
<protein>
    <recommendedName>
        <fullName evidence="7">Phosphate-specific transport system accessory protein PhoU</fullName>
    </recommendedName>
</protein>
<evidence type="ECO:0000256" key="4">
    <source>
        <dbReference type="ARBA" id="ARBA00022448"/>
    </source>
</evidence>
<comment type="caution">
    <text evidence="9">The sequence shown here is derived from an EMBL/GenBank/DDBJ whole genome shotgun (WGS) entry which is preliminary data.</text>
</comment>
<dbReference type="GO" id="GO:0006817">
    <property type="term" value="P:phosphate ion transport"/>
    <property type="evidence" value="ECO:0007669"/>
    <property type="project" value="UniProtKB-KW"/>
</dbReference>
<evidence type="ECO:0000256" key="6">
    <source>
        <dbReference type="ARBA" id="ARBA00022592"/>
    </source>
</evidence>
<dbReference type="Pfam" id="PF01895">
    <property type="entry name" value="PhoU"/>
    <property type="match status" value="2"/>
</dbReference>
<dbReference type="FunFam" id="1.20.58.220:FF:000004">
    <property type="entry name" value="Phosphate-specific transport system accessory protein PhoU"/>
    <property type="match status" value="1"/>
</dbReference>